<comment type="catalytic activity">
    <reaction evidence="9 10">
        <text>XTP + H2O = XMP + diphosphate + H(+)</text>
        <dbReference type="Rhea" id="RHEA:28610"/>
        <dbReference type="ChEBI" id="CHEBI:15377"/>
        <dbReference type="ChEBI" id="CHEBI:15378"/>
        <dbReference type="ChEBI" id="CHEBI:33019"/>
        <dbReference type="ChEBI" id="CHEBI:57464"/>
        <dbReference type="ChEBI" id="CHEBI:61314"/>
        <dbReference type="EC" id="3.6.1.66"/>
    </reaction>
</comment>
<dbReference type="GO" id="GO:0036222">
    <property type="term" value="F:XTP diphosphatase activity"/>
    <property type="evidence" value="ECO:0007669"/>
    <property type="project" value="UniProtKB-UniRule"/>
</dbReference>
<dbReference type="CDD" id="cd00515">
    <property type="entry name" value="HAM1"/>
    <property type="match status" value="1"/>
</dbReference>
<evidence type="ECO:0000256" key="4">
    <source>
        <dbReference type="ARBA" id="ARBA00022741"/>
    </source>
</evidence>
<organism evidence="12 13">
    <name type="scientific">Copranaerobaculum intestinale</name>
    <dbReference type="NCBI Taxonomy" id="2692629"/>
    <lineage>
        <taxon>Bacteria</taxon>
        <taxon>Bacillati</taxon>
        <taxon>Bacillota</taxon>
        <taxon>Erysipelotrichia</taxon>
        <taxon>Erysipelotrichales</taxon>
        <taxon>Erysipelotrichaceae</taxon>
        <taxon>Copranaerobaculum</taxon>
    </lineage>
</organism>
<feature type="binding site" evidence="10">
    <location>
        <begin position="8"/>
        <end position="13"/>
    </location>
    <ligand>
        <name>substrate</name>
    </ligand>
</feature>
<keyword evidence="3 10" id="KW-0479">Metal-binding</keyword>
<evidence type="ECO:0000256" key="9">
    <source>
        <dbReference type="ARBA" id="ARBA00052017"/>
    </source>
</evidence>
<evidence type="ECO:0000256" key="2">
    <source>
        <dbReference type="ARBA" id="ARBA00011738"/>
    </source>
</evidence>
<evidence type="ECO:0000256" key="5">
    <source>
        <dbReference type="ARBA" id="ARBA00022801"/>
    </source>
</evidence>
<dbReference type="RefSeq" id="WP_160625837.1">
    <property type="nucleotide sequence ID" value="NZ_WUUQ01000007.1"/>
</dbReference>
<dbReference type="Pfam" id="PF01725">
    <property type="entry name" value="Ham1p_like"/>
    <property type="match status" value="1"/>
</dbReference>
<gene>
    <name evidence="12" type="primary">rdgB</name>
    <name evidence="12" type="ORF">GSF08_10990</name>
</gene>
<sequence>MKEIMIATSNAHKVKEFKTMLEPLGYQVKSLLNLDESIDIEENGTTFAENAMIKAKTIYDLLHIEVLADDSGLCVDAMDGAPGIYSARFMGHDTSYAIKNRYIIEQCEGKDRGCAFVCAIAYVDKEGNGHVFEGEVRGTVAHEIIGAKGFGYDPIFYYEPFHTTLANVSEEQKNEVSHRSRALAKFLSYLKEENV</sequence>
<dbReference type="GO" id="GO:0009117">
    <property type="term" value="P:nucleotide metabolic process"/>
    <property type="evidence" value="ECO:0007669"/>
    <property type="project" value="UniProtKB-KW"/>
</dbReference>
<dbReference type="AlphaFoldDB" id="A0A6N8U980"/>
<evidence type="ECO:0000256" key="8">
    <source>
        <dbReference type="ARBA" id="ARBA00051875"/>
    </source>
</evidence>
<dbReference type="Proteomes" id="UP000434036">
    <property type="component" value="Unassembled WGS sequence"/>
</dbReference>
<feature type="binding site" evidence="10">
    <location>
        <position position="41"/>
    </location>
    <ligand>
        <name>Mg(2+)</name>
        <dbReference type="ChEBI" id="CHEBI:18420"/>
    </ligand>
</feature>
<comment type="caution">
    <text evidence="12">The sequence shown here is derived from an EMBL/GenBank/DDBJ whole genome shotgun (WGS) entry which is preliminary data.</text>
</comment>
<accession>A0A6N8U980</accession>
<name>A0A6N8U980_9FIRM</name>
<reference evidence="12 13" key="1">
    <citation type="submission" date="2019-12" db="EMBL/GenBank/DDBJ databases">
        <authorList>
            <person name="Yang R."/>
        </authorList>
    </citation>
    <scope>NUCLEOTIDE SEQUENCE [LARGE SCALE GENOMIC DNA]</scope>
    <source>
        <strain evidence="12 13">DONG20-135</strain>
    </source>
</reference>
<dbReference type="GO" id="GO:0035870">
    <property type="term" value="F:dITP diphosphatase activity"/>
    <property type="evidence" value="ECO:0007669"/>
    <property type="project" value="UniProtKB-UniRule"/>
</dbReference>
<comment type="subunit">
    <text evidence="2 10">Homodimer.</text>
</comment>
<dbReference type="EC" id="3.6.1.66" evidence="10"/>
<reference evidence="12 13" key="2">
    <citation type="submission" date="2020-01" db="EMBL/GenBank/DDBJ databases">
        <title>Clostridiaceae sp. nov. isolated from the gut of human by culturomics.</title>
        <authorList>
            <person name="Chang Y."/>
        </authorList>
    </citation>
    <scope>NUCLEOTIDE SEQUENCE [LARGE SCALE GENOMIC DNA]</scope>
    <source>
        <strain evidence="12 13">DONG20-135</strain>
    </source>
</reference>
<feature type="binding site" evidence="10">
    <location>
        <position position="71"/>
    </location>
    <ligand>
        <name>substrate</name>
    </ligand>
</feature>
<evidence type="ECO:0000256" key="7">
    <source>
        <dbReference type="ARBA" id="ARBA00023080"/>
    </source>
</evidence>
<dbReference type="GO" id="GO:0017111">
    <property type="term" value="F:ribonucleoside triphosphate phosphatase activity"/>
    <property type="evidence" value="ECO:0007669"/>
    <property type="project" value="InterPro"/>
</dbReference>
<evidence type="ECO:0000313" key="13">
    <source>
        <dbReference type="Proteomes" id="UP000434036"/>
    </source>
</evidence>
<comment type="catalytic activity">
    <reaction evidence="10">
        <text>ITP + H2O = IMP + diphosphate + H(+)</text>
        <dbReference type="Rhea" id="RHEA:29399"/>
        <dbReference type="ChEBI" id="CHEBI:15377"/>
        <dbReference type="ChEBI" id="CHEBI:15378"/>
        <dbReference type="ChEBI" id="CHEBI:33019"/>
        <dbReference type="ChEBI" id="CHEBI:58053"/>
        <dbReference type="ChEBI" id="CHEBI:61402"/>
        <dbReference type="EC" id="3.6.1.66"/>
    </reaction>
</comment>
<proteinExistence type="inferred from homology"/>
<evidence type="ECO:0000256" key="10">
    <source>
        <dbReference type="HAMAP-Rule" id="MF_01405"/>
    </source>
</evidence>
<dbReference type="GO" id="GO:0036220">
    <property type="term" value="F:ITP diphosphatase activity"/>
    <property type="evidence" value="ECO:0007669"/>
    <property type="project" value="UniProtKB-UniRule"/>
</dbReference>
<comment type="catalytic activity">
    <reaction evidence="8 10">
        <text>dITP + H2O = dIMP + diphosphate + H(+)</text>
        <dbReference type="Rhea" id="RHEA:28342"/>
        <dbReference type="ChEBI" id="CHEBI:15377"/>
        <dbReference type="ChEBI" id="CHEBI:15378"/>
        <dbReference type="ChEBI" id="CHEBI:33019"/>
        <dbReference type="ChEBI" id="CHEBI:61194"/>
        <dbReference type="ChEBI" id="CHEBI:61382"/>
        <dbReference type="EC" id="3.6.1.66"/>
    </reaction>
</comment>
<dbReference type="PANTHER" id="PTHR11067">
    <property type="entry name" value="INOSINE TRIPHOSPHATE PYROPHOSPHATASE/HAM1 PROTEIN"/>
    <property type="match status" value="1"/>
</dbReference>
<dbReference type="GO" id="GO:0009146">
    <property type="term" value="P:purine nucleoside triphosphate catabolic process"/>
    <property type="evidence" value="ECO:0007669"/>
    <property type="project" value="UniProtKB-UniRule"/>
</dbReference>
<dbReference type="Gene3D" id="3.90.950.10">
    <property type="match status" value="1"/>
</dbReference>
<dbReference type="InterPro" id="IPR002637">
    <property type="entry name" value="RdgB/HAM1"/>
</dbReference>
<keyword evidence="7 10" id="KW-0546">Nucleotide metabolism</keyword>
<dbReference type="HAMAP" id="MF_01405">
    <property type="entry name" value="Non_canon_purine_NTPase"/>
    <property type="match status" value="1"/>
</dbReference>
<feature type="binding site" evidence="10">
    <location>
        <position position="173"/>
    </location>
    <ligand>
        <name>substrate</name>
    </ligand>
</feature>
<evidence type="ECO:0000256" key="1">
    <source>
        <dbReference type="ARBA" id="ARBA00008023"/>
    </source>
</evidence>
<protein>
    <recommendedName>
        <fullName evidence="10">dITP/XTP pyrophosphatase</fullName>
        <ecNumber evidence="10">3.6.1.66</ecNumber>
    </recommendedName>
    <alternativeName>
        <fullName evidence="10">Non-canonical purine NTP pyrophosphatase</fullName>
    </alternativeName>
    <alternativeName>
        <fullName evidence="10">Non-standard purine NTP pyrophosphatase</fullName>
    </alternativeName>
    <alternativeName>
        <fullName evidence="10">Nucleoside-triphosphate diphosphatase</fullName>
    </alternativeName>
    <alternativeName>
        <fullName evidence="10">Nucleoside-triphosphate pyrophosphatase</fullName>
        <shortName evidence="10">NTPase</shortName>
    </alternativeName>
</protein>
<keyword evidence="6 10" id="KW-0460">Magnesium</keyword>
<feature type="binding site" evidence="10">
    <location>
        <begin position="150"/>
        <end position="153"/>
    </location>
    <ligand>
        <name>substrate</name>
    </ligand>
</feature>
<evidence type="ECO:0000256" key="6">
    <source>
        <dbReference type="ARBA" id="ARBA00022842"/>
    </source>
</evidence>
<keyword evidence="13" id="KW-1185">Reference proteome</keyword>
<feature type="active site" description="Proton acceptor" evidence="10">
    <location>
        <position position="70"/>
    </location>
</feature>
<dbReference type="GO" id="GO:0005829">
    <property type="term" value="C:cytosol"/>
    <property type="evidence" value="ECO:0007669"/>
    <property type="project" value="TreeGrafter"/>
</dbReference>
<keyword evidence="5 10" id="KW-0378">Hydrolase</keyword>
<dbReference type="NCBIfam" id="TIGR00042">
    <property type="entry name" value="RdgB/HAM1 family non-canonical purine NTP pyrophosphatase"/>
    <property type="match status" value="1"/>
</dbReference>
<dbReference type="PANTHER" id="PTHR11067:SF9">
    <property type="entry name" value="INOSINE TRIPHOSPHATE PYROPHOSPHATASE"/>
    <property type="match status" value="1"/>
</dbReference>
<evidence type="ECO:0000256" key="3">
    <source>
        <dbReference type="ARBA" id="ARBA00022723"/>
    </source>
</evidence>
<keyword evidence="4 10" id="KW-0547">Nucleotide-binding</keyword>
<evidence type="ECO:0000256" key="11">
    <source>
        <dbReference type="RuleBase" id="RU003781"/>
    </source>
</evidence>
<dbReference type="SUPFAM" id="SSF52972">
    <property type="entry name" value="ITPase-like"/>
    <property type="match status" value="1"/>
</dbReference>
<feature type="binding site" evidence="10">
    <location>
        <position position="70"/>
    </location>
    <ligand>
        <name>Mg(2+)</name>
        <dbReference type="ChEBI" id="CHEBI:18420"/>
    </ligand>
</feature>
<dbReference type="GO" id="GO:0046872">
    <property type="term" value="F:metal ion binding"/>
    <property type="evidence" value="ECO:0007669"/>
    <property type="project" value="UniProtKB-KW"/>
</dbReference>
<dbReference type="GO" id="GO:0000166">
    <property type="term" value="F:nucleotide binding"/>
    <property type="evidence" value="ECO:0007669"/>
    <property type="project" value="UniProtKB-KW"/>
</dbReference>
<comment type="cofactor">
    <cofactor evidence="10">
        <name>Mg(2+)</name>
        <dbReference type="ChEBI" id="CHEBI:18420"/>
    </cofactor>
    <text evidence="10">Binds 1 Mg(2+) ion per subunit.</text>
</comment>
<dbReference type="InterPro" id="IPR020922">
    <property type="entry name" value="dITP/XTP_pyrophosphatase"/>
</dbReference>
<dbReference type="FunFam" id="3.90.950.10:FF:000001">
    <property type="entry name" value="dITP/XTP pyrophosphatase"/>
    <property type="match status" value="1"/>
</dbReference>
<evidence type="ECO:0000313" key="12">
    <source>
        <dbReference type="EMBL" id="MXQ74451.1"/>
    </source>
</evidence>
<comment type="function">
    <text evidence="10">Pyrophosphatase that catalyzes the hydrolysis of nucleoside triphosphates to their monophosphate derivatives, with a high preference for the non-canonical purine nucleotides XTP (xanthosine triphosphate), dITP (deoxyinosine triphosphate) and ITP. Seems to function as a house-cleaning enzyme that removes non-canonical purine nucleotides from the nucleotide pool, thus preventing their incorporation into DNA/RNA and avoiding chromosomal lesions.</text>
</comment>
<comment type="similarity">
    <text evidence="1 10 11">Belongs to the HAM1 NTPase family.</text>
</comment>
<dbReference type="InterPro" id="IPR029001">
    <property type="entry name" value="ITPase-like_fam"/>
</dbReference>
<feature type="binding site" evidence="10">
    <location>
        <begin position="178"/>
        <end position="179"/>
    </location>
    <ligand>
        <name>substrate</name>
    </ligand>
</feature>
<dbReference type="EMBL" id="WUUQ01000007">
    <property type="protein sequence ID" value="MXQ74451.1"/>
    <property type="molecule type" value="Genomic_DNA"/>
</dbReference>